<keyword evidence="2" id="KW-1185">Reference proteome</keyword>
<evidence type="ECO:0000313" key="3">
    <source>
        <dbReference type="RefSeq" id="XP_022342418.1"/>
    </source>
</evidence>
<accession>A0A8B8ERM9</accession>
<evidence type="ECO:0000256" key="1">
    <source>
        <dbReference type="SAM" id="MobiDB-lite"/>
    </source>
</evidence>
<feature type="region of interest" description="Disordered" evidence="1">
    <location>
        <begin position="1"/>
        <end position="23"/>
    </location>
</feature>
<dbReference type="RefSeq" id="XP_022342418.1">
    <property type="nucleotide sequence ID" value="XM_022486710.1"/>
</dbReference>
<dbReference type="SUPFAM" id="SSF49899">
    <property type="entry name" value="Concanavalin A-like lectins/glucanases"/>
    <property type="match status" value="1"/>
</dbReference>
<evidence type="ECO:0000313" key="2">
    <source>
        <dbReference type="Proteomes" id="UP000694844"/>
    </source>
</evidence>
<reference evidence="3" key="1">
    <citation type="submission" date="2025-08" db="UniProtKB">
        <authorList>
            <consortium name="RefSeq"/>
        </authorList>
    </citation>
    <scope>IDENTIFICATION</scope>
    <source>
        <tissue evidence="3">Whole sample</tissue>
    </source>
</reference>
<name>A0A8B8ERM9_CRAVI</name>
<dbReference type="Proteomes" id="UP000694844">
    <property type="component" value="Chromosome 5"/>
</dbReference>
<dbReference type="OrthoDB" id="6056357at2759"/>
<dbReference type="InterPro" id="IPR013320">
    <property type="entry name" value="ConA-like_dom_sf"/>
</dbReference>
<dbReference type="KEGG" id="cvn:111136104"/>
<dbReference type="GeneID" id="111136104"/>
<dbReference type="Gene3D" id="2.60.120.200">
    <property type="match status" value="1"/>
</dbReference>
<proteinExistence type="predicted"/>
<protein>
    <submittedName>
        <fullName evidence="3">Asparagine-rich protein-like</fullName>
    </submittedName>
</protein>
<sequence>MRPKTFVVRGSRGSAGGQESAGRGCPSLVDHFQNFYASKTHLFACSWLEYTGKYSYSLFPEGELRSRMYVLAVLLWCFFLGAVEPRTIGCVLESVPGTRNQFTVQVSTTGQSKVFYCANGTVFDQQACVCVNNMDPNMRPTAPPMTRPTRLPIDPLIPTTRPPCMFKPDVDRHYYLEKVHMSSWKRRPCAYGTLFNEAECMCIDRAPISTSICRPSFALDFNSKPIVDSSNMQVYVRNDGVESVVEAGQFNKQAQLNIPMFSWIGHKMTVSFRFFEWDGGDREQTLFANCQHSITGDKAMGSIEVMLRSASKEVVFRIKTKGSQTREITVPYPSKSWKNVTVTYDGRYFKGKVNDREATIQVRGNIESRAEGIYIGQCPRSGPSGSKRAYVGYIDDLKFYKCVVPEFPRAELLTDRNPV</sequence>
<dbReference type="AlphaFoldDB" id="A0A8B8ERM9"/>
<organism evidence="2 3">
    <name type="scientific">Crassostrea virginica</name>
    <name type="common">Eastern oyster</name>
    <dbReference type="NCBI Taxonomy" id="6565"/>
    <lineage>
        <taxon>Eukaryota</taxon>
        <taxon>Metazoa</taxon>
        <taxon>Spiralia</taxon>
        <taxon>Lophotrochozoa</taxon>
        <taxon>Mollusca</taxon>
        <taxon>Bivalvia</taxon>
        <taxon>Autobranchia</taxon>
        <taxon>Pteriomorphia</taxon>
        <taxon>Ostreida</taxon>
        <taxon>Ostreoidea</taxon>
        <taxon>Ostreidae</taxon>
        <taxon>Crassostrea</taxon>
    </lineage>
</organism>
<gene>
    <name evidence="3" type="primary">LOC111136104</name>
</gene>